<evidence type="ECO:0000256" key="2">
    <source>
        <dbReference type="SAM" id="Phobius"/>
    </source>
</evidence>
<dbReference type="RefSeq" id="WP_111320762.1">
    <property type="nucleotide sequence ID" value="NZ_BIFX01000002.1"/>
</dbReference>
<protein>
    <recommendedName>
        <fullName evidence="5">PrgI family protein</fullName>
    </recommendedName>
</protein>
<feature type="transmembrane region" description="Helical" evidence="2">
    <location>
        <begin position="21"/>
        <end position="39"/>
    </location>
</feature>
<comment type="caution">
    <text evidence="3">The sequence shown here is derived from an EMBL/GenBank/DDBJ whole genome shotgun (WGS) entry which is preliminary data.</text>
</comment>
<name>A0A326UJ82_THEHA</name>
<sequence>MKKEEFPTFLNEQPTIIFGRTGRELLIIVCGVVGGYSLWVNCSELLPDLWWMITCAILAGLVVLLSLIIALLPIAERPMEEWFMCWLLFVSMPRLYLYRPSEDVAEDEKPSKAKKKSPKQQPNEEEDFLE</sequence>
<accession>A0A326UJ82</accession>
<evidence type="ECO:0000313" key="3">
    <source>
        <dbReference type="EMBL" id="PZW32583.1"/>
    </source>
</evidence>
<dbReference type="Proteomes" id="UP000248806">
    <property type="component" value="Unassembled WGS sequence"/>
</dbReference>
<dbReference type="EMBL" id="QKUF01000004">
    <property type="protein sequence ID" value="PZW32583.1"/>
    <property type="molecule type" value="Genomic_DNA"/>
</dbReference>
<dbReference type="OrthoDB" id="165828at2"/>
<evidence type="ECO:0008006" key="5">
    <source>
        <dbReference type="Google" id="ProtNLM"/>
    </source>
</evidence>
<evidence type="ECO:0000313" key="4">
    <source>
        <dbReference type="Proteomes" id="UP000248806"/>
    </source>
</evidence>
<feature type="region of interest" description="Disordered" evidence="1">
    <location>
        <begin position="102"/>
        <end position="130"/>
    </location>
</feature>
<keyword evidence="2" id="KW-1133">Transmembrane helix</keyword>
<keyword evidence="2" id="KW-0812">Transmembrane</keyword>
<feature type="transmembrane region" description="Helical" evidence="2">
    <location>
        <begin position="51"/>
        <end position="75"/>
    </location>
</feature>
<organism evidence="3 4">
    <name type="scientific">Thermosporothrix hazakensis</name>
    <dbReference type="NCBI Taxonomy" id="644383"/>
    <lineage>
        <taxon>Bacteria</taxon>
        <taxon>Bacillati</taxon>
        <taxon>Chloroflexota</taxon>
        <taxon>Ktedonobacteria</taxon>
        <taxon>Ktedonobacterales</taxon>
        <taxon>Thermosporotrichaceae</taxon>
        <taxon>Thermosporothrix</taxon>
    </lineage>
</organism>
<keyword evidence="4" id="KW-1185">Reference proteome</keyword>
<reference evidence="3 4" key="1">
    <citation type="submission" date="2018-06" db="EMBL/GenBank/DDBJ databases">
        <title>Genomic Encyclopedia of Archaeal and Bacterial Type Strains, Phase II (KMG-II): from individual species to whole genera.</title>
        <authorList>
            <person name="Goeker M."/>
        </authorList>
    </citation>
    <scope>NUCLEOTIDE SEQUENCE [LARGE SCALE GENOMIC DNA]</scope>
    <source>
        <strain evidence="3 4">ATCC BAA-1881</strain>
    </source>
</reference>
<keyword evidence="2" id="KW-0472">Membrane</keyword>
<proteinExistence type="predicted"/>
<gene>
    <name evidence="3" type="ORF">EI42_01675</name>
</gene>
<dbReference type="AlphaFoldDB" id="A0A326UJ82"/>
<evidence type="ECO:0000256" key="1">
    <source>
        <dbReference type="SAM" id="MobiDB-lite"/>
    </source>
</evidence>